<evidence type="ECO:0000256" key="3">
    <source>
        <dbReference type="ARBA" id="ARBA00023306"/>
    </source>
</evidence>
<dbReference type="InterPro" id="IPR039361">
    <property type="entry name" value="Cyclin"/>
</dbReference>
<proteinExistence type="inferred from homology"/>
<dbReference type="PROSITE" id="PS00292">
    <property type="entry name" value="CYCLINS"/>
    <property type="match status" value="1"/>
</dbReference>
<dbReference type="Pfam" id="PF00134">
    <property type="entry name" value="Cyclin_N"/>
    <property type="match status" value="1"/>
</dbReference>
<dbReference type="InterPro" id="IPR036915">
    <property type="entry name" value="Cyclin-like_sf"/>
</dbReference>
<evidence type="ECO:0000256" key="1">
    <source>
        <dbReference type="ARBA" id="ARBA00022618"/>
    </source>
</evidence>
<dbReference type="AlphaFoldDB" id="A0A139AP66"/>
<evidence type="ECO:0000256" key="5">
    <source>
        <dbReference type="SAM" id="MobiDB-lite"/>
    </source>
</evidence>
<feature type="compositionally biased region" description="Low complexity" evidence="5">
    <location>
        <begin position="421"/>
        <end position="430"/>
    </location>
</feature>
<dbReference type="InterPro" id="IPR006671">
    <property type="entry name" value="Cyclin_N"/>
</dbReference>
<evidence type="ECO:0000313" key="7">
    <source>
        <dbReference type="EMBL" id="KXS18518.1"/>
    </source>
</evidence>
<evidence type="ECO:0000256" key="4">
    <source>
        <dbReference type="RuleBase" id="RU000383"/>
    </source>
</evidence>
<dbReference type="Gene3D" id="1.10.472.10">
    <property type="entry name" value="Cyclin-like"/>
    <property type="match status" value="2"/>
</dbReference>
<organism evidence="7 8">
    <name type="scientific">Gonapodya prolifera (strain JEL478)</name>
    <name type="common">Monoblepharis prolifera</name>
    <dbReference type="NCBI Taxonomy" id="1344416"/>
    <lineage>
        <taxon>Eukaryota</taxon>
        <taxon>Fungi</taxon>
        <taxon>Fungi incertae sedis</taxon>
        <taxon>Chytridiomycota</taxon>
        <taxon>Chytridiomycota incertae sedis</taxon>
        <taxon>Monoblepharidomycetes</taxon>
        <taxon>Monoblepharidales</taxon>
        <taxon>Gonapodyaceae</taxon>
        <taxon>Gonapodya</taxon>
    </lineage>
</organism>
<accession>A0A139AP66</accession>
<feature type="compositionally biased region" description="Low complexity" evidence="5">
    <location>
        <begin position="382"/>
        <end position="395"/>
    </location>
</feature>
<dbReference type="PANTHER" id="PTHR10177">
    <property type="entry name" value="CYCLINS"/>
    <property type="match status" value="1"/>
</dbReference>
<keyword evidence="8" id="KW-1185">Reference proteome</keyword>
<keyword evidence="1" id="KW-0132">Cell division</keyword>
<feature type="domain" description="Cyclin-like" evidence="6">
    <location>
        <begin position="80"/>
        <end position="166"/>
    </location>
</feature>
<dbReference type="InterPro" id="IPR048258">
    <property type="entry name" value="Cyclins_cyclin-box"/>
</dbReference>
<name>A0A139AP66_GONPJ</name>
<sequence length="644" mass="70444">MPPSVPHLAPVHPSLGGQTSTLPSHPDVPSEAANTWDGLAEYASDFMRELSKEEELTLPMPNFLDYQTDLTPPMRKTLLEWLIEVHYENGLSPEALPLAINLIDRYLSKRTIPRRDFQLLGICSLFIASKYCDLPNITLTVNAVIALCCGLYRRGDIAEMERRILHVVSFDLSYRSAPWVLAVVTGEQSREEDGSRWQYGSLAAGSTTGLRGRPPIVMFPQLHLTIAYFLADISLLYRRFIALRGAAVAVGCMIAATRIVEGWGMQKGGHMKSLELNHATTNQLEHLARGDEVVPHIASNLVDCAVALFRSVGPLEPGSDPRAQIPCILRKWSRVAVNAQVETGYRQIATVSVTLMDILAGFEEYCRAEEEKTRLMMAQYLTPTRTSPPRNRTGPGSQRVEYFPGAPPSPASGHYVDSQYSTAASTSTSTGEPSGRRGSMSLMGTMDMYSQEHPEGTYATVFAPMVDVMVENGVETQFDEPQPVIPVPIPPRSKFGQVDPENMLPTPPYDHNRAIPHDPYSMRPEMTGDPEVMWCGDTTEELDGGIGPAAVAVAVSLEPRFFPRREGIAARRIRSGHHPSTSENGAILHLVGTSRLMLNGNTAGVEAGLSGLALVDSRAIPILTPPLSPGMSLDGPSQYFTSNQ</sequence>
<evidence type="ECO:0000313" key="8">
    <source>
        <dbReference type="Proteomes" id="UP000070544"/>
    </source>
</evidence>
<gene>
    <name evidence="7" type="ORF">M427DRAFT_53892</name>
</gene>
<evidence type="ECO:0000256" key="2">
    <source>
        <dbReference type="ARBA" id="ARBA00023127"/>
    </source>
</evidence>
<comment type="similarity">
    <text evidence="4">Belongs to the cyclin family.</text>
</comment>
<feature type="region of interest" description="Disordered" evidence="5">
    <location>
        <begin position="381"/>
        <end position="442"/>
    </location>
</feature>
<reference evidence="7 8" key="1">
    <citation type="journal article" date="2015" name="Genome Biol. Evol.">
        <title>Phylogenomic analyses indicate that early fungi evolved digesting cell walls of algal ancestors of land plants.</title>
        <authorList>
            <person name="Chang Y."/>
            <person name="Wang S."/>
            <person name="Sekimoto S."/>
            <person name="Aerts A.L."/>
            <person name="Choi C."/>
            <person name="Clum A."/>
            <person name="LaButti K.M."/>
            <person name="Lindquist E.A."/>
            <person name="Yee Ngan C."/>
            <person name="Ohm R.A."/>
            <person name="Salamov A.A."/>
            <person name="Grigoriev I.V."/>
            <person name="Spatafora J.W."/>
            <person name="Berbee M.L."/>
        </authorList>
    </citation>
    <scope>NUCLEOTIDE SEQUENCE [LARGE SCALE GENOMIC DNA]</scope>
    <source>
        <strain evidence="7 8">JEL478</strain>
    </source>
</reference>
<dbReference type="SUPFAM" id="SSF47954">
    <property type="entry name" value="Cyclin-like"/>
    <property type="match status" value="1"/>
</dbReference>
<dbReference type="FunFam" id="1.10.472.10:FF:000001">
    <property type="entry name" value="G2/mitotic-specific cyclin"/>
    <property type="match status" value="1"/>
</dbReference>
<protein>
    <recommendedName>
        <fullName evidence="6">Cyclin-like domain-containing protein</fullName>
    </recommendedName>
</protein>
<dbReference type="SMART" id="SM00385">
    <property type="entry name" value="CYCLIN"/>
    <property type="match status" value="1"/>
</dbReference>
<dbReference type="STRING" id="1344416.A0A139AP66"/>
<evidence type="ECO:0000259" key="6">
    <source>
        <dbReference type="SMART" id="SM00385"/>
    </source>
</evidence>
<dbReference type="Proteomes" id="UP000070544">
    <property type="component" value="Unassembled WGS sequence"/>
</dbReference>
<dbReference type="OrthoDB" id="5003985at2759"/>
<feature type="region of interest" description="Disordered" evidence="5">
    <location>
        <begin position="1"/>
        <end position="30"/>
    </location>
</feature>
<keyword evidence="3" id="KW-0131">Cell cycle</keyword>
<dbReference type="InterPro" id="IPR013763">
    <property type="entry name" value="Cyclin-like_dom"/>
</dbReference>
<keyword evidence="2 4" id="KW-0195">Cyclin</keyword>
<dbReference type="GO" id="GO:0051301">
    <property type="term" value="P:cell division"/>
    <property type="evidence" value="ECO:0007669"/>
    <property type="project" value="UniProtKB-KW"/>
</dbReference>
<dbReference type="EMBL" id="KQ965742">
    <property type="protein sequence ID" value="KXS18518.1"/>
    <property type="molecule type" value="Genomic_DNA"/>
</dbReference>